<dbReference type="Pfam" id="PF02953">
    <property type="entry name" value="zf-Tim10_DDP"/>
    <property type="match status" value="1"/>
</dbReference>
<gene>
    <name evidence="11" type="ORF">NDN08_001215</name>
</gene>
<comment type="domain">
    <text evidence="9">The twin CX3C motif contains 4 conserved Cys residues that form 2 disulfide bonds in the mitochondrial intermembrane space.</text>
</comment>
<evidence type="ECO:0000256" key="2">
    <source>
        <dbReference type="ARBA" id="ARBA00022448"/>
    </source>
</evidence>
<comment type="function">
    <text evidence="9">Mitochondrial intermembrane chaperone that participates in the import and insertion of some multi-pass transmembrane proteins into the mitochondrial inner membrane. Also required for the transfer of beta-barrel precursors from the TOM complex to the sorting and assembly machinery (SAM complex) of the outer membrane. Acts as a chaperone-like protein that protects the hydrophobic precursors from aggregation and guide them through the mitochondrial intermembrane space.</text>
</comment>
<evidence type="ECO:0000313" key="12">
    <source>
        <dbReference type="Proteomes" id="UP001157974"/>
    </source>
</evidence>
<dbReference type="PANTHER" id="PTHR11038:SF16">
    <property type="entry name" value="MITOCHONDRIAL IMPORT INNER MEMBRANE TRANSLOCASE SUBUNIT TIM10"/>
    <property type="match status" value="1"/>
</dbReference>
<keyword evidence="5 9" id="KW-0653">Protein transport</keyword>
<keyword evidence="2 9" id="KW-0813">Transport</keyword>
<dbReference type="GO" id="GO:0005743">
    <property type="term" value="C:mitochondrial inner membrane"/>
    <property type="evidence" value="ECO:0007669"/>
    <property type="project" value="UniProtKB-SubCell"/>
</dbReference>
<dbReference type="EMBL" id="JAMWBK010000005">
    <property type="protein sequence ID" value="KAJ8904697.1"/>
    <property type="molecule type" value="Genomic_DNA"/>
</dbReference>
<evidence type="ECO:0000256" key="6">
    <source>
        <dbReference type="ARBA" id="ARBA00023010"/>
    </source>
</evidence>
<dbReference type="AlphaFoldDB" id="A0AAV8UTU6"/>
<evidence type="ECO:0000256" key="3">
    <source>
        <dbReference type="ARBA" id="ARBA00022723"/>
    </source>
</evidence>
<comment type="caution">
    <text evidence="11">The sequence shown here is derived from an EMBL/GenBank/DDBJ whole genome shotgun (WGS) entry which is preliminary data.</text>
</comment>
<dbReference type="InterPro" id="IPR035427">
    <property type="entry name" value="Tim10-like_dom_sf"/>
</dbReference>
<dbReference type="Proteomes" id="UP001157974">
    <property type="component" value="Unassembled WGS sequence"/>
</dbReference>
<sequence length="128" mass="14428">MMVRRTICIDRDLLTILTSLGSSSGRGAFVMAMPNQYELMKQEITFYADLFNKMADQCFKKCVPRYTDSELNTGEKVCVDRCVGKYLDVSLPLLAESDIFELILSISRIARTSKTSVSILKPALPFDQ</sequence>
<keyword evidence="9" id="KW-0472">Membrane</keyword>
<evidence type="ECO:0000259" key="10">
    <source>
        <dbReference type="Pfam" id="PF02953"/>
    </source>
</evidence>
<keyword evidence="6 9" id="KW-0811">Translocation</keyword>
<evidence type="ECO:0000256" key="8">
    <source>
        <dbReference type="ARBA" id="ARBA00023157"/>
    </source>
</evidence>
<evidence type="ECO:0000313" key="11">
    <source>
        <dbReference type="EMBL" id="KAJ8904697.1"/>
    </source>
</evidence>
<keyword evidence="8 9" id="KW-1015">Disulfide bond</keyword>
<dbReference type="InterPro" id="IPR004217">
    <property type="entry name" value="Tim10-like"/>
</dbReference>
<comment type="subunit">
    <text evidence="9">Heterohexamer.</text>
</comment>
<dbReference type="Gene3D" id="1.10.287.810">
    <property type="entry name" value="Mitochondrial import inner membrane translocase subunit tim13 like domains"/>
    <property type="match status" value="1"/>
</dbReference>
<dbReference type="GO" id="GO:0045039">
    <property type="term" value="P:protein insertion into mitochondrial inner membrane"/>
    <property type="evidence" value="ECO:0007669"/>
    <property type="project" value="TreeGrafter"/>
</dbReference>
<evidence type="ECO:0000256" key="9">
    <source>
        <dbReference type="RuleBase" id="RU367043"/>
    </source>
</evidence>
<dbReference type="GO" id="GO:0046872">
    <property type="term" value="F:metal ion binding"/>
    <property type="evidence" value="ECO:0007669"/>
    <property type="project" value="UniProtKB-KW"/>
</dbReference>
<dbReference type="PANTHER" id="PTHR11038">
    <property type="entry name" value="MITOCHONDRIAL IMPORT INNER MEMBRANE TRANSLOCASE SUBUNIT TIM10"/>
    <property type="match status" value="1"/>
</dbReference>
<reference evidence="11 12" key="1">
    <citation type="journal article" date="2023" name="Nat. Commun.">
        <title>Origin of minicircular mitochondrial genomes in red algae.</title>
        <authorList>
            <person name="Lee Y."/>
            <person name="Cho C.H."/>
            <person name="Lee Y.M."/>
            <person name="Park S.I."/>
            <person name="Yang J.H."/>
            <person name="West J.A."/>
            <person name="Bhattacharya D."/>
            <person name="Yoon H.S."/>
        </authorList>
    </citation>
    <scope>NUCLEOTIDE SEQUENCE [LARGE SCALE GENOMIC DNA]</scope>
    <source>
        <strain evidence="11 12">CCMP1338</strain>
        <tissue evidence="11">Whole cell</tissue>
    </source>
</reference>
<evidence type="ECO:0000256" key="1">
    <source>
        <dbReference type="ARBA" id="ARBA00006720"/>
    </source>
</evidence>
<proteinExistence type="inferred from homology"/>
<keyword evidence="4" id="KW-0862">Zinc</keyword>
<evidence type="ECO:0000256" key="7">
    <source>
        <dbReference type="ARBA" id="ARBA00023128"/>
    </source>
</evidence>
<keyword evidence="3" id="KW-0479">Metal-binding</keyword>
<name>A0AAV8UTU6_9RHOD</name>
<keyword evidence="9" id="KW-0143">Chaperone</keyword>
<comment type="subcellular location">
    <subcellularLocation>
        <location evidence="9">Mitochondrion inner membrane</location>
        <topology evidence="9">Peripheral membrane protein</topology>
        <orientation evidence="9">Intermembrane side</orientation>
    </subcellularLocation>
</comment>
<accession>A0AAV8UTU6</accession>
<protein>
    <recommendedName>
        <fullName evidence="9">Mitochondrial import inner membrane translocase subunit</fullName>
    </recommendedName>
</protein>
<keyword evidence="7 9" id="KW-0496">Mitochondrion</keyword>
<evidence type="ECO:0000256" key="5">
    <source>
        <dbReference type="ARBA" id="ARBA00022927"/>
    </source>
</evidence>
<keyword evidence="12" id="KW-1185">Reference proteome</keyword>
<comment type="similarity">
    <text evidence="1 9">Belongs to the small Tim family.</text>
</comment>
<keyword evidence="9" id="KW-0999">Mitochondrion inner membrane</keyword>
<dbReference type="GO" id="GO:0015031">
    <property type="term" value="P:protein transport"/>
    <property type="evidence" value="ECO:0007669"/>
    <property type="project" value="UniProtKB-KW"/>
</dbReference>
<dbReference type="SUPFAM" id="SSF144122">
    <property type="entry name" value="Tim10-like"/>
    <property type="match status" value="1"/>
</dbReference>
<feature type="domain" description="Tim10-like" evidence="10">
    <location>
        <begin position="41"/>
        <end position="90"/>
    </location>
</feature>
<evidence type="ECO:0000256" key="4">
    <source>
        <dbReference type="ARBA" id="ARBA00022833"/>
    </source>
</evidence>
<organism evidence="11 12">
    <name type="scientific">Rhodosorus marinus</name>
    <dbReference type="NCBI Taxonomy" id="101924"/>
    <lineage>
        <taxon>Eukaryota</taxon>
        <taxon>Rhodophyta</taxon>
        <taxon>Stylonematophyceae</taxon>
        <taxon>Stylonematales</taxon>
        <taxon>Stylonemataceae</taxon>
        <taxon>Rhodosorus</taxon>
    </lineage>
</organism>